<dbReference type="KEGG" id="lsj:LSJ_0869"/>
<dbReference type="Gene3D" id="1.25.40.290">
    <property type="entry name" value="ARM repeat domains"/>
    <property type="match status" value="1"/>
</dbReference>
<proteinExistence type="predicted"/>
<dbReference type="Proteomes" id="UP000471300">
    <property type="component" value="Unassembled WGS sequence"/>
</dbReference>
<evidence type="ECO:0000313" key="8">
    <source>
        <dbReference type="Proteomes" id="UP000471300"/>
    </source>
</evidence>
<evidence type="ECO:0000313" key="4">
    <source>
        <dbReference type="EMBL" id="PWG53000.1"/>
    </source>
</evidence>
<dbReference type="EMBL" id="CP007646">
    <property type="protein sequence ID" value="AIR10550.1"/>
    <property type="molecule type" value="Genomic_DNA"/>
</dbReference>
<dbReference type="Proteomes" id="UP000470980">
    <property type="component" value="Unassembled WGS sequence"/>
</dbReference>
<organism evidence="1 5">
    <name type="scientific">Ligilactobacillus salivarius</name>
    <dbReference type="NCBI Taxonomy" id="1624"/>
    <lineage>
        <taxon>Bacteria</taxon>
        <taxon>Bacillati</taxon>
        <taxon>Bacillota</taxon>
        <taxon>Bacilli</taxon>
        <taxon>Lactobacillales</taxon>
        <taxon>Lactobacillaceae</taxon>
        <taxon>Ligilactobacillus</taxon>
    </lineage>
</organism>
<reference evidence="7 8" key="3">
    <citation type="journal article" date="2020" name="Food Funct.">
        <title>Screening of Lactobacillus salivarius strains from the feces of Chinese populations and the evaluation of their effects against intestinal inflammation in mice.</title>
        <authorList>
            <person name="Zhai Q."/>
            <person name="Shen X."/>
            <person name="Cen S."/>
            <person name="Zhang C."/>
            <person name="Tian F."/>
            <person name="Zhao J."/>
            <person name="Zhang H."/>
            <person name="Xue Y."/>
            <person name="Chen W."/>
        </authorList>
    </citation>
    <scope>NUCLEOTIDE SEQUENCE [LARGE SCALE GENOMIC DNA]</scope>
    <source>
        <strain evidence="3 8">FZJTZ28M4.scaf</strain>
        <strain evidence="2 7">FZJTZ9M6.scaf</strain>
    </source>
</reference>
<accession>A0A089QCS0</accession>
<dbReference type="RefSeq" id="WP_014568394.1">
    <property type="nucleotide sequence ID" value="NZ_CP007646.1"/>
</dbReference>
<evidence type="ECO:0000313" key="6">
    <source>
        <dbReference type="Proteomes" id="UP000245607"/>
    </source>
</evidence>
<evidence type="ECO:0000313" key="7">
    <source>
        <dbReference type="Proteomes" id="UP000470980"/>
    </source>
</evidence>
<evidence type="ECO:0000313" key="1">
    <source>
        <dbReference type="EMBL" id="AIR10550.1"/>
    </source>
</evidence>
<reference evidence="1 5" key="1">
    <citation type="journal article" date="2014" name="BMC Genomics">
        <title>Unusual genome complexity in Lactobacillus salivarius JCM1046.</title>
        <authorList>
            <person name="Raftis E.J."/>
            <person name="Forde B.M."/>
            <person name="Claesson M.J."/>
            <person name="O'Toole P.W."/>
        </authorList>
    </citation>
    <scope>NUCLEOTIDE SEQUENCE [LARGE SCALE GENOMIC DNA]</scope>
    <source>
        <strain evidence="1 5">JCM1046</strain>
    </source>
</reference>
<dbReference type="InterPro" id="IPR014825">
    <property type="entry name" value="DNA_alkylation"/>
</dbReference>
<dbReference type="EMBL" id="VSTR01000001">
    <property type="protein sequence ID" value="MYY72373.1"/>
    <property type="molecule type" value="Genomic_DNA"/>
</dbReference>
<dbReference type="Proteomes" id="UP000245607">
    <property type="component" value="Unassembled WGS sequence"/>
</dbReference>
<dbReference type="Gene3D" id="1.20.1660.10">
    <property type="entry name" value="Hypothetical protein (EF3068)"/>
    <property type="match status" value="1"/>
</dbReference>
<name>A0A089QCS0_9LACO</name>
<evidence type="ECO:0000313" key="3">
    <source>
        <dbReference type="EMBL" id="MYZ66466.1"/>
    </source>
</evidence>
<dbReference type="EMBL" id="QFAS01000005">
    <property type="protein sequence ID" value="PWG53000.1"/>
    <property type="molecule type" value="Genomic_DNA"/>
</dbReference>
<gene>
    <name evidence="4" type="ORF">DB362_03550</name>
    <name evidence="3" type="ORF">FYL06_05840</name>
    <name evidence="2" type="ORF">FYL10_01520</name>
    <name evidence="1" type="ORF">LSJ_0869</name>
</gene>
<dbReference type="InterPro" id="IPR016024">
    <property type="entry name" value="ARM-type_fold"/>
</dbReference>
<reference evidence="4 6" key="2">
    <citation type="submission" date="2018-05" db="EMBL/GenBank/DDBJ databases">
        <title>Lactobacillus salivarius genome sequencing and assembly.</title>
        <authorList>
            <person name="Audisio C."/>
            <person name="Albarracin L."/>
            <person name="Torres M.J."/>
            <person name="Hebert E.M."/>
            <person name="Saavedra L."/>
        </authorList>
    </citation>
    <scope>NUCLEOTIDE SEQUENCE [LARGE SCALE GENOMIC DNA]</scope>
    <source>
        <strain evidence="4 6">A3iob</strain>
    </source>
</reference>
<sequence length="218" mass="26315">MASVQWLENEFEKHRNLDNASHMAKYMRNQFDFYGIKTPERRSIYKDIIREAKKSKSIDWQLLNECWNNDYREFQYFVCDYLKALQKFLVFDDIDKIRPFIKTKQWWDTIDSLDTVIGNINDLRVDDLMLEWSVSDDIWFRRIAINHQRGRKDKTDTVLLEKILINNLNNNEFFINKAIGWALRDYSKTNTDWVKNFIAKYKPGLSTLSIREASKYLE</sequence>
<evidence type="ECO:0000313" key="2">
    <source>
        <dbReference type="EMBL" id="MYY72373.1"/>
    </source>
</evidence>
<dbReference type="SUPFAM" id="SSF48371">
    <property type="entry name" value="ARM repeat"/>
    <property type="match status" value="1"/>
</dbReference>
<protein>
    <submittedName>
        <fullName evidence="1">DNA alkylation repair enzyme</fullName>
    </submittedName>
    <submittedName>
        <fullName evidence="2">DNA alkylation repair protein</fullName>
    </submittedName>
</protein>
<dbReference type="PANTHER" id="PTHR34070">
    <property type="entry name" value="ARMADILLO-TYPE FOLD"/>
    <property type="match status" value="1"/>
</dbReference>
<dbReference type="Proteomes" id="UP000029488">
    <property type="component" value="Chromosome"/>
</dbReference>
<evidence type="ECO:0000313" key="5">
    <source>
        <dbReference type="Proteomes" id="UP000029488"/>
    </source>
</evidence>
<dbReference type="Pfam" id="PF08713">
    <property type="entry name" value="DNA_alkylation"/>
    <property type="match status" value="1"/>
</dbReference>
<dbReference type="EMBL" id="VSTU01000008">
    <property type="protein sequence ID" value="MYZ66466.1"/>
    <property type="molecule type" value="Genomic_DNA"/>
</dbReference>
<dbReference type="AlphaFoldDB" id="A0A089QCS0"/>
<dbReference type="PANTHER" id="PTHR34070:SF1">
    <property type="entry name" value="DNA ALKYLATION REPAIR PROTEIN"/>
    <property type="match status" value="1"/>
</dbReference>
<dbReference type="CDD" id="cd07064">
    <property type="entry name" value="AlkD_like_1"/>
    <property type="match status" value="1"/>
</dbReference>